<dbReference type="Pfam" id="PF08530">
    <property type="entry name" value="PepX_C"/>
    <property type="match status" value="1"/>
</dbReference>
<evidence type="ECO:0000259" key="3">
    <source>
        <dbReference type="SMART" id="SM00939"/>
    </source>
</evidence>
<dbReference type="SUPFAM" id="SSF56112">
    <property type="entry name" value="Protein kinase-like (PK-like)"/>
    <property type="match status" value="1"/>
</dbReference>
<dbReference type="PANTHER" id="PTHR43056">
    <property type="entry name" value="PEPTIDASE S9 PROLYL OLIGOPEPTIDASE"/>
    <property type="match status" value="1"/>
</dbReference>
<dbReference type="InterPro" id="IPR029058">
    <property type="entry name" value="AB_hydrolase_fold"/>
</dbReference>
<dbReference type="InterPro" id="IPR008979">
    <property type="entry name" value="Galactose-bd-like_sf"/>
</dbReference>
<dbReference type="PANTHER" id="PTHR43056:SF10">
    <property type="entry name" value="COCE_NOND FAMILY, PUTATIVE (AFU_ORTHOLOGUE AFUA_7G00600)-RELATED"/>
    <property type="match status" value="1"/>
</dbReference>
<dbReference type="Gene3D" id="2.60.120.260">
    <property type="entry name" value="Galactose-binding domain-like"/>
    <property type="match status" value="1"/>
</dbReference>
<dbReference type="EMBL" id="JNOM01000039">
    <property type="protein sequence ID" value="KNG89060.1"/>
    <property type="molecule type" value="Genomic_DNA"/>
</dbReference>
<dbReference type="InterPro" id="IPR013736">
    <property type="entry name" value="Xaa-Pro_dipept_C"/>
</dbReference>
<keyword evidence="1" id="KW-0378">Hydrolase</keyword>
<evidence type="ECO:0000313" key="5">
    <source>
        <dbReference type="Proteomes" id="UP000037505"/>
    </source>
</evidence>
<feature type="region of interest" description="Disordered" evidence="2">
    <location>
        <begin position="211"/>
        <end position="293"/>
    </location>
</feature>
<comment type="caution">
    <text evidence="4">The sequence shown here is derived from an EMBL/GenBank/DDBJ whole genome shotgun (WGS) entry which is preliminary data.</text>
</comment>
<accession>A0A0L1JBH4</accession>
<dbReference type="SUPFAM" id="SSF49785">
    <property type="entry name" value="Galactose-binding domain-like"/>
    <property type="match status" value="1"/>
</dbReference>
<feature type="domain" description="Xaa-Pro dipeptidyl-peptidase C-terminal" evidence="3">
    <location>
        <begin position="1222"/>
        <end position="1490"/>
    </location>
</feature>
<feature type="compositionally biased region" description="Basic residues" evidence="2">
    <location>
        <begin position="223"/>
        <end position="236"/>
    </location>
</feature>
<dbReference type="OrthoDB" id="416441at2759"/>
<evidence type="ECO:0000256" key="1">
    <source>
        <dbReference type="ARBA" id="ARBA00022801"/>
    </source>
</evidence>
<dbReference type="Gene3D" id="1.10.3020.20">
    <property type="match status" value="1"/>
</dbReference>
<name>A0A0L1JBH4_ASPN3</name>
<dbReference type="InterPro" id="IPR005674">
    <property type="entry name" value="CocE/Ser_esterase"/>
</dbReference>
<dbReference type="GeneID" id="26804761"/>
<feature type="region of interest" description="Disordered" evidence="2">
    <location>
        <begin position="735"/>
        <end position="786"/>
    </location>
</feature>
<keyword evidence="5" id="KW-1185">Reference proteome</keyword>
<dbReference type="SUPFAM" id="SSF53474">
    <property type="entry name" value="alpha/beta-Hydrolases"/>
    <property type="match status" value="1"/>
</dbReference>
<proteinExistence type="predicted"/>
<dbReference type="Gene3D" id="3.40.50.1820">
    <property type="entry name" value="alpha/beta hydrolase"/>
    <property type="match status" value="1"/>
</dbReference>
<dbReference type="InterPro" id="IPR011009">
    <property type="entry name" value="Kinase-like_dom_sf"/>
</dbReference>
<protein>
    <recommendedName>
        <fullName evidence="3">Xaa-Pro dipeptidyl-peptidase C-terminal domain-containing protein</fullName>
    </recommendedName>
</protein>
<dbReference type="CDD" id="cd12148">
    <property type="entry name" value="fungal_TF_MHR"/>
    <property type="match status" value="1"/>
</dbReference>
<dbReference type="STRING" id="1509407.A0A0L1JBH4"/>
<sequence>MQSRLRYDDVAWEKSEAVADGWVCQVFEPEVLELVGRFLVRHHRPGDAVEFSFLEKGAYNISFQMKYKKANTAIIRFPQPGATMFPEEKSRNEVATMRYICDQTSIPVPFVHHWGTKKESTLELSPFIIMDYIDHDTNMYDALNTPGCPKEDRGTLDPDISEAKLEALYRGVASILLELSRPHLPQIGSLDQVDDFTWKVTHRHDKHLEALESDRARGNPPVRRGRRLRRSSRGVRRVGGQSTEQLSQRRIIVSTVGGSADAQESTANLSHRPNILTPPRHRVPHNETSLPQTQYQAREETATSSRGIPCSGGRASYLANGVGVESINVSSESYPTHLRNTDLIREGLTADVAWPPLPPRALGLSLLDIYCTRIYNASVLFCKPILFQEYLDGKIPEVLLKALFALATVFLTRVNEDNNEEQSEWSELKLLSAYSSCGLSWAKSALREAMSSICTEPSLAVLQALHCLQLYWFGIALAYRSCDLLGYNKKVVDGVENPDFLLESESRRRCFWACWISTCMVMEPEPAKVQLLVRDWTSSSISRNLDSLQRLSHLARSIFQDGMSNRDLATSRSDQGTENTPLVLFISALYHQCQITLHSMIVPLFSGTHRGPRIDPEVVKQSAETVTQHAELFEALLAPYMYGQGDITLLPPFVGYGAFITGVVFLATEVSFQDKTPRRPVSGAHSESRRLSTVKGTLHLLNKLRLYWRALQVSWEKLDAAFQLHISCHSAHESASPHAIKAPELNPSEPKSQLSDHVPEGSVHNEQSSTREASVPSIGPSGEHLHPWVSDQRTLEVDPMQQNPQATMSDNCIFEQSDMETADMSFTTPSGVAQDDPWYNLSFAEAGIEQFLSDDPLICMYNVHITEEAGQSGSEESDSDSDSERWTLLSDLLLLTTSHWTTIKMLNHYRDIETVDSTNHSYIFVQNASIPLRTGGVLRCNVYKPRGTSEGIKYPVLVTYGPYGKDVPYEQFNPKSFAEVDPAHQTEHSAWETPTPQYWTDHGYIVVRVDEFGIGQSPGQLHVKSAASIDGFCEAIEWAASQPWSSGKVGLLGVSYYAATQWQVAARQPKGLAAIVPWEGFSDAYSESLRHGGILSNKFFSMWYDRQVAPNQYGLPGRAARNWGPDTVEGDLSAEELDANRHKAAMHEQRYRDDKEISPLNFNLEDVTVPLLSVANFGGLLLHLRGNVMGYLWSGSEFKYLRFIAGRHDLPFYYPEEVEIQRSFLDAWLKGQDREGWTKNGVLPPVDLILRKGNVGFNNPAGEKKFLRRTEKEWPLARTQYTPFFLTADSQLHLDQPHLTVPNKLSYSALGKAEASDMLTFKSAPFEKETEITGHIVAHLNVSVNRDQWGNSPTDLDLFLSLRHISPSGEEISYTGSVGDPVPVTKGWLRVSLRKTDPQHPRHRPWLPHRNYYSTDVLPVIPGEVYPVDVELWPTNVVVEAGGRLVLEVSSGDTAGTGIWGHDDPIDRSEAIFKGLNNIHFGPDYVNYITLPIIPNEGS</sequence>
<dbReference type="InterPro" id="IPR050585">
    <property type="entry name" value="Xaa-Pro_dipeptidyl-ppase/CocE"/>
</dbReference>
<organism evidence="4 5">
    <name type="scientific">Aspergillus nomiae NRRL (strain ATCC 15546 / NRRL 13137 / CBS 260.88 / M93)</name>
    <dbReference type="NCBI Taxonomy" id="1509407"/>
    <lineage>
        <taxon>Eukaryota</taxon>
        <taxon>Fungi</taxon>
        <taxon>Dikarya</taxon>
        <taxon>Ascomycota</taxon>
        <taxon>Pezizomycotina</taxon>
        <taxon>Eurotiomycetes</taxon>
        <taxon>Eurotiomycetidae</taxon>
        <taxon>Eurotiales</taxon>
        <taxon>Aspergillaceae</taxon>
        <taxon>Aspergillus</taxon>
        <taxon>Aspergillus subgen. Circumdati</taxon>
    </lineage>
</organism>
<dbReference type="Proteomes" id="UP000037505">
    <property type="component" value="Unassembled WGS sequence"/>
</dbReference>
<dbReference type="InterPro" id="IPR000383">
    <property type="entry name" value="Xaa-Pro-like_dom"/>
</dbReference>
<feature type="compositionally biased region" description="Polar residues" evidence="2">
    <location>
        <begin position="262"/>
        <end position="271"/>
    </location>
</feature>
<dbReference type="NCBIfam" id="TIGR00976">
    <property type="entry name" value="CocE_NonD"/>
    <property type="match status" value="1"/>
</dbReference>
<dbReference type="RefSeq" id="XP_015409983.1">
    <property type="nucleotide sequence ID" value="XM_015548214.1"/>
</dbReference>
<gene>
    <name evidence="4" type="ORF">ANOM_002957</name>
</gene>
<evidence type="ECO:0000313" key="4">
    <source>
        <dbReference type="EMBL" id="KNG89060.1"/>
    </source>
</evidence>
<evidence type="ECO:0000256" key="2">
    <source>
        <dbReference type="SAM" id="MobiDB-lite"/>
    </source>
</evidence>
<reference evidence="4 5" key="1">
    <citation type="submission" date="2014-06" db="EMBL/GenBank/DDBJ databases">
        <title>The Genome of the Aflatoxigenic Filamentous Fungus Aspergillus nomius.</title>
        <authorList>
            <person name="Moore M.G."/>
            <person name="Shannon B.M."/>
            <person name="Brian M.M."/>
        </authorList>
    </citation>
    <scope>NUCLEOTIDE SEQUENCE [LARGE SCALE GENOMIC DNA]</scope>
    <source>
        <strain evidence="4 5">NRRL 13137</strain>
    </source>
</reference>
<dbReference type="SMART" id="SM00939">
    <property type="entry name" value="PepX_C"/>
    <property type="match status" value="1"/>
</dbReference>
<dbReference type="GO" id="GO:0008239">
    <property type="term" value="F:dipeptidyl-peptidase activity"/>
    <property type="evidence" value="ECO:0007669"/>
    <property type="project" value="InterPro"/>
</dbReference>
<dbReference type="Pfam" id="PF02129">
    <property type="entry name" value="Peptidase_S15"/>
    <property type="match status" value="1"/>
</dbReference>